<dbReference type="Proteomes" id="UP000700596">
    <property type="component" value="Unassembled WGS sequence"/>
</dbReference>
<protein>
    <recommendedName>
        <fullName evidence="3">Zn(2)-C6 fungal-type domain-containing protein</fullName>
    </recommendedName>
</protein>
<dbReference type="PANTHER" id="PTHR47256">
    <property type="entry name" value="ZN(II)2CYS6 TRANSCRIPTION FACTOR (EUROFUNG)-RELATED"/>
    <property type="match status" value="1"/>
</dbReference>
<dbReference type="InterPro" id="IPR001138">
    <property type="entry name" value="Zn2Cys6_DnaBD"/>
</dbReference>
<dbReference type="Gene3D" id="4.10.240.10">
    <property type="entry name" value="Zn(2)-C6 fungal-type DNA-binding domain"/>
    <property type="match status" value="1"/>
</dbReference>
<dbReference type="AlphaFoldDB" id="A0A9P9CXT3"/>
<organism evidence="4 5">
    <name type="scientific">Dendryphion nanum</name>
    <dbReference type="NCBI Taxonomy" id="256645"/>
    <lineage>
        <taxon>Eukaryota</taxon>
        <taxon>Fungi</taxon>
        <taxon>Dikarya</taxon>
        <taxon>Ascomycota</taxon>
        <taxon>Pezizomycotina</taxon>
        <taxon>Dothideomycetes</taxon>
        <taxon>Pleosporomycetidae</taxon>
        <taxon>Pleosporales</taxon>
        <taxon>Torulaceae</taxon>
        <taxon>Dendryphion</taxon>
    </lineage>
</organism>
<evidence type="ECO:0000313" key="5">
    <source>
        <dbReference type="Proteomes" id="UP000700596"/>
    </source>
</evidence>
<name>A0A9P9CXT3_9PLEO</name>
<dbReference type="SMART" id="SM00066">
    <property type="entry name" value="GAL4"/>
    <property type="match status" value="1"/>
</dbReference>
<dbReference type="EMBL" id="JAGMWT010000035">
    <property type="protein sequence ID" value="KAH7108837.1"/>
    <property type="molecule type" value="Genomic_DNA"/>
</dbReference>
<evidence type="ECO:0000313" key="4">
    <source>
        <dbReference type="EMBL" id="KAH7108837.1"/>
    </source>
</evidence>
<gene>
    <name evidence="4" type="ORF">B0J11DRAFT_239907</name>
</gene>
<accession>A0A9P9CXT3</accession>
<evidence type="ECO:0000256" key="1">
    <source>
        <dbReference type="ARBA" id="ARBA00023242"/>
    </source>
</evidence>
<keyword evidence="1" id="KW-0539">Nucleus</keyword>
<dbReference type="OrthoDB" id="10261408at2759"/>
<sequence length="131" mass="14875">MNHSQQAECRLPTLLPAPPRSRRPPVSLQPKRPRTFVACNECRARKTKCNGERPKCSACISNTSVCQYEETQNHQAKKRAQASDKLLEMMKSLPETDAIEVFRRVRAGVDPRIIINQARDGNLLMQFSLIT</sequence>
<dbReference type="PROSITE" id="PS50048">
    <property type="entry name" value="ZN2_CY6_FUNGAL_2"/>
    <property type="match status" value="1"/>
</dbReference>
<evidence type="ECO:0000256" key="2">
    <source>
        <dbReference type="SAM" id="MobiDB-lite"/>
    </source>
</evidence>
<dbReference type="GO" id="GO:0008270">
    <property type="term" value="F:zinc ion binding"/>
    <property type="evidence" value="ECO:0007669"/>
    <property type="project" value="InterPro"/>
</dbReference>
<dbReference type="PROSITE" id="PS00463">
    <property type="entry name" value="ZN2_CY6_FUNGAL_1"/>
    <property type="match status" value="1"/>
</dbReference>
<comment type="caution">
    <text evidence="4">The sequence shown here is derived from an EMBL/GenBank/DDBJ whole genome shotgun (WGS) entry which is preliminary data.</text>
</comment>
<reference evidence="4" key="1">
    <citation type="journal article" date="2021" name="Nat. Commun.">
        <title>Genetic determinants of endophytism in the Arabidopsis root mycobiome.</title>
        <authorList>
            <person name="Mesny F."/>
            <person name="Miyauchi S."/>
            <person name="Thiergart T."/>
            <person name="Pickel B."/>
            <person name="Atanasova L."/>
            <person name="Karlsson M."/>
            <person name="Huettel B."/>
            <person name="Barry K.W."/>
            <person name="Haridas S."/>
            <person name="Chen C."/>
            <person name="Bauer D."/>
            <person name="Andreopoulos W."/>
            <person name="Pangilinan J."/>
            <person name="LaButti K."/>
            <person name="Riley R."/>
            <person name="Lipzen A."/>
            <person name="Clum A."/>
            <person name="Drula E."/>
            <person name="Henrissat B."/>
            <person name="Kohler A."/>
            <person name="Grigoriev I.V."/>
            <person name="Martin F.M."/>
            <person name="Hacquard S."/>
        </authorList>
    </citation>
    <scope>NUCLEOTIDE SEQUENCE</scope>
    <source>
        <strain evidence="4">MPI-CAGE-CH-0243</strain>
    </source>
</reference>
<dbReference type="CDD" id="cd00067">
    <property type="entry name" value="GAL4"/>
    <property type="match status" value="1"/>
</dbReference>
<dbReference type="Pfam" id="PF00172">
    <property type="entry name" value="Zn_clus"/>
    <property type="match status" value="1"/>
</dbReference>
<evidence type="ECO:0000259" key="3">
    <source>
        <dbReference type="PROSITE" id="PS50048"/>
    </source>
</evidence>
<keyword evidence="5" id="KW-1185">Reference proteome</keyword>
<proteinExistence type="predicted"/>
<feature type="domain" description="Zn(2)-C6 fungal-type" evidence="3">
    <location>
        <begin position="38"/>
        <end position="68"/>
    </location>
</feature>
<dbReference type="InterPro" id="IPR036864">
    <property type="entry name" value="Zn2-C6_fun-type_DNA-bd_sf"/>
</dbReference>
<dbReference type="GO" id="GO:0000981">
    <property type="term" value="F:DNA-binding transcription factor activity, RNA polymerase II-specific"/>
    <property type="evidence" value="ECO:0007669"/>
    <property type="project" value="InterPro"/>
</dbReference>
<dbReference type="PANTHER" id="PTHR47256:SF1">
    <property type="entry name" value="ZN(II)2CYS6 TRANSCRIPTION FACTOR (EUROFUNG)"/>
    <property type="match status" value="1"/>
</dbReference>
<dbReference type="InterPro" id="IPR053187">
    <property type="entry name" value="Notoamide_regulator"/>
</dbReference>
<feature type="region of interest" description="Disordered" evidence="2">
    <location>
        <begin position="1"/>
        <end position="30"/>
    </location>
</feature>
<dbReference type="SUPFAM" id="SSF57701">
    <property type="entry name" value="Zn2/Cys6 DNA-binding domain"/>
    <property type="match status" value="1"/>
</dbReference>